<dbReference type="AlphaFoldDB" id="A0A1T4LIP8"/>
<sequence>MSDLAERAQALLRERSATVAAAESLTGGLIGAALTDVPGASAVFRGAVVSYATEVKADVLGVSAALLEDHGAVHPDVALAMAEGVRELLTATYGLSVTGVAGPEPQDGRAVGTVFVGVAGPGGLRQVTELRLSGDREAIRRDTVDQALLLLCSSVAQTTPK</sequence>
<evidence type="ECO:0000313" key="2">
    <source>
        <dbReference type="EMBL" id="SJZ54639.1"/>
    </source>
</evidence>
<dbReference type="STRING" id="1122192.SAMN02745673_00697"/>
<dbReference type="Pfam" id="PF02464">
    <property type="entry name" value="CinA"/>
    <property type="match status" value="1"/>
</dbReference>
<dbReference type="Gene3D" id="3.90.950.20">
    <property type="entry name" value="CinA-like"/>
    <property type="match status" value="1"/>
</dbReference>
<dbReference type="EMBL" id="FUWS01000002">
    <property type="protein sequence ID" value="SJZ54639.1"/>
    <property type="molecule type" value="Genomic_DNA"/>
</dbReference>
<evidence type="ECO:0000313" key="3">
    <source>
        <dbReference type="Proteomes" id="UP000190637"/>
    </source>
</evidence>
<dbReference type="NCBIfam" id="TIGR00199">
    <property type="entry name" value="PncC_domain"/>
    <property type="match status" value="1"/>
</dbReference>
<dbReference type="RefSeq" id="WP_078760124.1">
    <property type="nucleotide sequence ID" value="NZ_FUWS01000002.1"/>
</dbReference>
<dbReference type="OrthoDB" id="1253990at2"/>
<protein>
    <submittedName>
        <fullName evidence="2">Competence/damage-inducible protein cinA</fullName>
    </submittedName>
</protein>
<keyword evidence="3" id="KW-1185">Reference proteome</keyword>
<reference evidence="2 3" key="1">
    <citation type="submission" date="2017-02" db="EMBL/GenBank/DDBJ databases">
        <authorList>
            <person name="Peterson S.W."/>
        </authorList>
    </citation>
    <scope>NUCLEOTIDE SEQUENCE [LARGE SCALE GENOMIC DNA]</scope>
    <source>
        <strain evidence="2 3">DSM 45154</strain>
    </source>
</reference>
<dbReference type="SUPFAM" id="SSF142433">
    <property type="entry name" value="CinA-like"/>
    <property type="match status" value="1"/>
</dbReference>
<accession>A0A1T4LIP8</accession>
<proteinExistence type="predicted"/>
<feature type="domain" description="CinA C-terminal" evidence="1">
    <location>
        <begin position="3"/>
        <end position="152"/>
    </location>
</feature>
<gene>
    <name evidence="2" type="ORF">SAMN02745673_00697</name>
</gene>
<name>A0A1T4LIP8_9ACTN</name>
<dbReference type="Proteomes" id="UP000190637">
    <property type="component" value="Unassembled WGS sequence"/>
</dbReference>
<evidence type="ECO:0000259" key="1">
    <source>
        <dbReference type="Pfam" id="PF02464"/>
    </source>
</evidence>
<organism evidence="2 3">
    <name type="scientific">Marinactinospora thermotolerans DSM 45154</name>
    <dbReference type="NCBI Taxonomy" id="1122192"/>
    <lineage>
        <taxon>Bacteria</taxon>
        <taxon>Bacillati</taxon>
        <taxon>Actinomycetota</taxon>
        <taxon>Actinomycetes</taxon>
        <taxon>Streptosporangiales</taxon>
        <taxon>Nocardiopsidaceae</taxon>
        <taxon>Marinactinospora</taxon>
    </lineage>
</organism>
<dbReference type="InterPro" id="IPR008136">
    <property type="entry name" value="CinA_C"/>
</dbReference>
<dbReference type="InterPro" id="IPR036653">
    <property type="entry name" value="CinA-like_C"/>
</dbReference>